<sequence>MQFHSALGHIACHAAQSRETLLRTPHVTRLTMKYISSKPRRIGLSSFLRKNDQRRSALSRRIERKEWPNKCIDKRQPSCHHLNFQGPPHSP</sequence>
<evidence type="ECO:0000313" key="2">
    <source>
        <dbReference type="Proteomes" id="UP000735302"/>
    </source>
</evidence>
<keyword evidence="2" id="KW-1185">Reference proteome</keyword>
<organism evidence="1 2">
    <name type="scientific">Plakobranchus ocellatus</name>
    <dbReference type="NCBI Taxonomy" id="259542"/>
    <lineage>
        <taxon>Eukaryota</taxon>
        <taxon>Metazoa</taxon>
        <taxon>Spiralia</taxon>
        <taxon>Lophotrochozoa</taxon>
        <taxon>Mollusca</taxon>
        <taxon>Gastropoda</taxon>
        <taxon>Heterobranchia</taxon>
        <taxon>Euthyneura</taxon>
        <taxon>Panpulmonata</taxon>
        <taxon>Sacoglossa</taxon>
        <taxon>Placobranchoidea</taxon>
        <taxon>Plakobranchidae</taxon>
        <taxon>Plakobranchus</taxon>
    </lineage>
</organism>
<accession>A0AAV4C625</accession>
<proteinExistence type="predicted"/>
<comment type="caution">
    <text evidence="1">The sequence shown here is derived from an EMBL/GenBank/DDBJ whole genome shotgun (WGS) entry which is preliminary data.</text>
</comment>
<dbReference type="Proteomes" id="UP000735302">
    <property type="component" value="Unassembled WGS sequence"/>
</dbReference>
<reference evidence="1 2" key="1">
    <citation type="journal article" date="2021" name="Elife">
        <title>Chloroplast acquisition without the gene transfer in kleptoplastic sea slugs, Plakobranchus ocellatus.</title>
        <authorList>
            <person name="Maeda T."/>
            <person name="Takahashi S."/>
            <person name="Yoshida T."/>
            <person name="Shimamura S."/>
            <person name="Takaki Y."/>
            <person name="Nagai Y."/>
            <person name="Toyoda A."/>
            <person name="Suzuki Y."/>
            <person name="Arimoto A."/>
            <person name="Ishii H."/>
            <person name="Satoh N."/>
            <person name="Nishiyama T."/>
            <person name="Hasebe M."/>
            <person name="Maruyama T."/>
            <person name="Minagawa J."/>
            <person name="Obokata J."/>
            <person name="Shigenobu S."/>
        </authorList>
    </citation>
    <scope>NUCLEOTIDE SEQUENCE [LARGE SCALE GENOMIC DNA]</scope>
</reference>
<name>A0AAV4C625_9GAST</name>
<gene>
    <name evidence="1" type="ORF">PoB_005354700</name>
</gene>
<protein>
    <submittedName>
        <fullName evidence="1">Uncharacterized protein</fullName>
    </submittedName>
</protein>
<dbReference type="EMBL" id="BLXT01005881">
    <property type="protein sequence ID" value="GFO27042.1"/>
    <property type="molecule type" value="Genomic_DNA"/>
</dbReference>
<evidence type="ECO:0000313" key="1">
    <source>
        <dbReference type="EMBL" id="GFO27042.1"/>
    </source>
</evidence>
<dbReference type="AlphaFoldDB" id="A0AAV4C625"/>